<dbReference type="EMBL" id="SOHE01000084">
    <property type="protein sequence ID" value="TFD45409.1"/>
    <property type="molecule type" value="Genomic_DNA"/>
</dbReference>
<sequence length="219" mass="22949">MTNSASASVETANLADPATLTQIDVEMQKWGIEEGTRESLLAKHVAGETWDSMNDSEPVSVDERQDGDTQVTTRRYEDGSVSVSMLERPKAEQGAQEGEISARGVASCRVSSSNGVTDYTGCWASESTILISAGFTVNYSTHQTGGAWIRSTGSHSITILSLGAGYADLTLGVTKAIATSSAPATAEMTFRPTGATFGTTCRLKVSVTTGGSASTNAWF</sequence>
<protein>
    <submittedName>
        <fullName evidence="2">Uncharacterized protein</fullName>
    </submittedName>
</protein>
<feature type="region of interest" description="Disordered" evidence="1">
    <location>
        <begin position="48"/>
        <end position="70"/>
    </location>
</feature>
<reference evidence="2 3" key="1">
    <citation type="submission" date="2019-03" db="EMBL/GenBank/DDBJ databases">
        <title>Genomics of glacier-inhabiting Cryobacterium strains.</title>
        <authorList>
            <person name="Liu Q."/>
            <person name="Xin Y.-H."/>
        </authorList>
    </citation>
    <scope>NUCLEOTIDE SEQUENCE [LARGE SCALE GENOMIC DNA]</scope>
    <source>
        <strain evidence="2 3">Hh14</strain>
    </source>
</reference>
<dbReference type="Proteomes" id="UP000297447">
    <property type="component" value="Unassembled WGS sequence"/>
</dbReference>
<comment type="caution">
    <text evidence="2">The sequence shown here is derived from an EMBL/GenBank/DDBJ whole genome shotgun (WGS) entry which is preliminary data.</text>
</comment>
<dbReference type="OrthoDB" id="5198348at2"/>
<keyword evidence="3" id="KW-1185">Reference proteome</keyword>
<proteinExistence type="predicted"/>
<evidence type="ECO:0000313" key="2">
    <source>
        <dbReference type="EMBL" id="TFD45409.1"/>
    </source>
</evidence>
<name>A0A4R8ZTM5_9MICO</name>
<dbReference type="AlphaFoldDB" id="A0A4R8ZTM5"/>
<organism evidence="2 3">
    <name type="scientific">Cryobacterium frigoriphilum</name>
    <dbReference type="NCBI Taxonomy" id="1259150"/>
    <lineage>
        <taxon>Bacteria</taxon>
        <taxon>Bacillati</taxon>
        <taxon>Actinomycetota</taxon>
        <taxon>Actinomycetes</taxon>
        <taxon>Micrococcales</taxon>
        <taxon>Microbacteriaceae</taxon>
        <taxon>Cryobacterium</taxon>
    </lineage>
</organism>
<evidence type="ECO:0000256" key="1">
    <source>
        <dbReference type="SAM" id="MobiDB-lite"/>
    </source>
</evidence>
<gene>
    <name evidence="2" type="ORF">E3T55_18730</name>
</gene>
<evidence type="ECO:0000313" key="3">
    <source>
        <dbReference type="Proteomes" id="UP000297447"/>
    </source>
</evidence>
<accession>A0A4R8ZTM5</accession>
<dbReference type="RefSeq" id="WP_134521059.1">
    <property type="nucleotide sequence ID" value="NZ_SOHE01000084.1"/>
</dbReference>